<keyword evidence="4" id="KW-0904">Protein phosphatase</keyword>
<dbReference type="SMART" id="SM00404">
    <property type="entry name" value="PTPc_motif"/>
    <property type="match status" value="1"/>
</dbReference>
<dbReference type="PANTHER" id="PTHR19134:SF562">
    <property type="entry name" value="PROTEIN-TYROSINE-PHOSPHATASE"/>
    <property type="match status" value="1"/>
</dbReference>
<feature type="domain" description="Tyrosine-protein phosphatase" evidence="5">
    <location>
        <begin position="1"/>
        <end position="169"/>
    </location>
</feature>
<proteinExistence type="inferred from homology"/>
<dbReference type="CDD" id="cd00047">
    <property type="entry name" value="PTPc"/>
    <property type="match status" value="1"/>
</dbReference>
<evidence type="ECO:0000256" key="1">
    <source>
        <dbReference type="ARBA" id="ARBA00009580"/>
    </source>
</evidence>
<comment type="similarity">
    <text evidence="1">Belongs to the protein-tyrosine phosphatase family.</text>
</comment>
<evidence type="ECO:0000256" key="2">
    <source>
        <dbReference type="ARBA" id="ARBA00013064"/>
    </source>
</evidence>
<evidence type="ECO:0000256" key="3">
    <source>
        <dbReference type="ARBA" id="ARBA00022801"/>
    </source>
</evidence>
<dbReference type="EMBL" id="LJIG01009266">
    <property type="protein sequence ID" value="KRT83423.1"/>
    <property type="molecule type" value="Genomic_DNA"/>
</dbReference>
<dbReference type="Gene3D" id="3.90.190.10">
    <property type="entry name" value="Protein tyrosine phosphatase superfamily"/>
    <property type="match status" value="2"/>
</dbReference>
<dbReference type="InterPro" id="IPR016130">
    <property type="entry name" value="Tyr_Pase_AS"/>
</dbReference>
<comment type="caution">
    <text evidence="7">The sequence shown here is derived from an EMBL/GenBank/DDBJ whole genome shotgun (WGS) entry which is preliminary data.</text>
</comment>
<evidence type="ECO:0000259" key="5">
    <source>
        <dbReference type="PROSITE" id="PS50055"/>
    </source>
</evidence>
<dbReference type="Pfam" id="PF00102">
    <property type="entry name" value="Y_phosphatase"/>
    <property type="match status" value="2"/>
</dbReference>
<name>A0A0T6B7V1_9SCAR</name>
<dbReference type="PROSITE" id="PS00383">
    <property type="entry name" value="TYR_PHOSPHATASE_1"/>
    <property type="match status" value="1"/>
</dbReference>
<organism evidence="7 8">
    <name type="scientific">Oryctes borbonicus</name>
    <dbReference type="NCBI Taxonomy" id="1629725"/>
    <lineage>
        <taxon>Eukaryota</taxon>
        <taxon>Metazoa</taxon>
        <taxon>Ecdysozoa</taxon>
        <taxon>Arthropoda</taxon>
        <taxon>Hexapoda</taxon>
        <taxon>Insecta</taxon>
        <taxon>Pterygota</taxon>
        <taxon>Neoptera</taxon>
        <taxon>Endopterygota</taxon>
        <taxon>Coleoptera</taxon>
        <taxon>Polyphaga</taxon>
        <taxon>Scarabaeiformia</taxon>
        <taxon>Scarabaeidae</taxon>
        <taxon>Dynastinae</taxon>
        <taxon>Oryctes</taxon>
    </lineage>
</organism>
<gene>
    <name evidence="7" type="ORF">AMK59_3364</name>
</gene>
<evidence type="ECO:0000313" key="7">
    <source>
        <dbReference type="EMBL" id="KRT83423.1"/>
    </source>
</evidence>
<dbReference type="PANTHER" id="PTHR19134">
    <property type="entry name" value="RECEPTOR-TYPE TYROSINE-PROTEIN PHOSPHATASE"/>
    <property type="match status" value="1"/>
</dbReference>
<keyword evidence="8" id="KW-1185">Reference proteome</keyword>
<dbReference type="InterPro" id="IPR000242">
    <property type="entry name" value="PTP_cat"/>
</dbReference>
<dbReference type="InterPro" id="IPR003595">
    <property type="entry name" value="Tyr_Pase_cat"/>
</dbReference>
<accession>A0A0T6B7V1</accession>
<keyword evidence="3" id="KW-0378">Hydrolase</keyword>
<dbReference type="Proteomes" id="UP000051574">
    <property type="component" value="Unassembled WGS sequence"/>
</dbReference>
<dbReference type="SMART" id="SM00194">
    <property type="entry name" value="PTPc"/>
    <property type="match status" value="1"/>
</dbReference>
<reference evidence="7 8" key="1">
    <citation type="submission" date="2015-09" db="EMBL/GenBank/DDBJ databases">
        <title>Draft genome of the scarab beetle Oryctes borbonicus.</title>
        <authorList>
            <person name="Meyer J.M."/>
            <person name="Markov G.V."/>
            <person name="Baskaran P."/>
            <person name="Herrmann M."/>
            <person name="Sommer R.J."/>
            <person name="Roedelsperger C."/>
        </authorList>
    </citation>
    <scope>NUCLEOTIDE SEQUENCE [LARGE SCALE GENOMIC DNA]</scope>
    <source>
        <strain evidence="7">OB123</strain>
        <tissue evidence="7">Whole animal</tissue>
    </source>
</reference>
<feature type="domain" description="Tyrosine specific protein phosphatases" evidence="6">
    <location>
        <begin position="90"/>
        <end position="160"/>
    </location>
</feature>
<dbReference type="GO" id="GO:0004725">
    <property type="term" value="F:protein tyrosine phosphatase activity"/>
    <property type="evidence" value="ECO:0007669"/>
    <property type="project" value="InterPro"/>
</dbReference>
<dbReference type="PRINTS" id="PR00700">
    <property type="entry name" value="PRTYPHPHTASE"/>
</dbReference>
<dbReference type="GO" id="GO:0009653">
    <property type="term" value="P:anatomical structure morphogenesis"/>
    <property type="evidence" value="ECO:0007669"/>
    <property type="project" value="UniProtKB-ARBA"/>
</dbReference>
<protein>
    <recommendedName>
        <fullName evidence="2">protein-tyrosine-phosphatase</fullName>
        <ecNumber evidence="2">3.1.3.48</ecNumber>
    </recommendedName>
</protein>
<dbReference type="EC" id="3.1.3.48" evidence="2"/>
<feature type="non-terminal residue" evidence="7">
    <location>
        <position position="322"/>
    </location>
</feature>
<dbReference type="SUPFAM" id="SSF52799">
    <property type="entry name" value="(Phosphotyrosine protein) phosphatases II"/>
    <property type="match status" value="2"/>
</dbReference>
<feature type="domain" description="Tyrosine-protein phosphatase" evidence="5">
    <location>
        <begin position="227"/>
        <end position="322"/>
    </location>
</feature>
<dbReference type="InterPro" id="IPR050348">
    <property type="entry name" value="Protein-Tyr_Phosphatase"/>
</dbReference>
<dbReference type="InterPro" id="IPR029021">
    <property type="entry name" value="Prot-tyrosine_phosphatase-like"/>
</dbReference>
<dbReference type="GO" id="GO:0048666">
    <property type="term" value="P:neuron development"/>
    <property type="evidence" value="ECO:0007669"/>
    <property type="project" value="UniProtKB-ARBA"/>
</dbReference>
<evidence type="ECO:0000259" key="6">
    <source>
        <dbReference type="PROSITE" id="PS50056"/>
    </source>
</evidence>
<dbReference type="OrthoDB" id="6108687at2759"/>
<dbReference type="PROSITE" id="PS50055">
    <property type="entry name" value="TYR_PHOSPHATASE_PTP"/>
    <property type="match status" value="2"/>
</dbReference>
<dbReference type="PROSITE" id="PS50056">
    <property type="entry name" value="TYR_PHOSPHATASE_2"/>
    <property type="match status" value="1"/>
</dbReference>
<dbReference type="AlphaFoldDB" id="A0A0T6B7V1"/>
<dbReference type="InterPro" id="IPR000387">
    <property type="entry name" value="Tyr_Pase_dom"/>
</dbReference>
<evidence type="ECO:0000256" key="4">
    <source>
        <dbReference type="ARBA" id="ARBA00022912"/>
    </source>
</evidence>
<evidence type="ECO:0000313" key="8">
    <source>
        <dbReference type="Proteomes" id="UP000051574"/>
    </source>
</evidence>
<sequence length="322" mass="37016">MIWQENVEYIIMIANITENGKKKVEQYWPDINETNTYGDISVTFSERLVFAEYESKTFKVINQRKERTVSHLHFTCWPDHGIPFYPQSLAPFLKRIESIPSGRSPIVVHCSAGVGRTGTLILCDISLRMATNTGYVDLSYHLHKLREQRINLVDNISQYKLAHLALLHCLVEPDFTILCTEEMETEVNKIIVPKKISVQMKFIDDTFWQDEAMLSVSAKITEPVVPEKNRFSEILPDCYSRLVLIPDPPSDESSKYINAIKVDGFCELSKFIVTQYPLSNTVGDFWRLVDQNAVSVIICLNTLDLTDKTCCKFYPKLKESMQ</sequence>